<protein>
    <submittedName>
        <fullName evidence="1">Uncharacterized protein</fullName>
    </submittedName>
</protein>
<dbReference type="RefSeq" id="WP_330132677.1">
    <property type="nucleotide sequence ID" value="NZ_JAUTXY010000003.1"/>
</dbReference>
<dbReference type="EMBL" id="JAUTXY010000003">
    <property type="protein sequence ID" value="MEE2057412.1"/>
    <property type="molecule type" value="Genomic_DNA"/>
</dbReference>
<evidence type="ECO:0000313" key="1">
    <source>
        <dbReference type="EMBL" id="MEE2057412.1"/>
    </source>
</evidence>
<name>A0ABU7L7U8_9NOCA</name>
<dbReference type="Proteomes" id="UP001336020">
    <property type="component" value="Unassembled WGS sequence"/>
</dbReference>
<keyword evidence="2" id="KW-1185">Reference proteome</keyword>
<accession>A0ABU7L7U8</accession>
<comment type="caution">
    <text evidence="1">The sequence shown here is derived from an EMBL/GenBank/DDBJ whole genome shotgun (WGS) entry which is preliminary data.</text>
</comment>
<sequence length="175" mass="19359">MALSSPDRKLLATSALFVVSQANIARVLGSTALTVGMVQTTFSASKYRKILDNLGPGEITRYREHYYWDMFHPLTFAVALRAGARALDHHRSLSPGVRRILLTAPVIAAAGDYAENVAGLYLLDHRDKITDDTVRAASTISVTKWTLAVGCLAYLSQGFLRVWTQAGVRRLRRNR</sequence>
<proteinExistence type="predicted"/>
<gene>
    <name evidence="1" type="ORF">Q7514_07705</name>
</gene>
<evidence type="ECO:0000313" key="2">
    <source>
        <dbReference type="Proteomes" id="UP001336020"/>
    </source>
</evidence>
<organism evidence="1 2">
    <name type="scientific">Rhodococcus artemisiae</name>
    <dbReference type="NCBI Taxonomy" id="714159"/>
    <lineage>
        <taxon>Bacteria</taxon>
        <taxon>Bacillati</taxon>
        <taxon>Actinomycetota</taxon>
        <taxon>Actinomycetes</taxon>
        <taxon>Mycobacteriales</taxon>
        <taxon>Nocardiaceae</taxon>
        <taxon>Rhodococcus</taxon>
    </lineage>
</organism>
<reference evidence="1 2" key="1">
    <citation type="submission" date="2023-07" db="EMBL/GenBank/DDBJ databases">
        <authorList>
            <person name="Girao M."/>
            <person name="Carvalho M.F."/>
        </authorList>
    </citation>
    <scope>NUCLEOTIDE SEQUENCE [LARGE SCALE GENOMIC DNA]</scope>
    <source>
        <strain evidence="1 2">YIM65754</strain>
    </source>
</reference>